<dbReference type="InParanoid" id="A0A1I1ZCT6"/>
<feature type="coiled-coil region" evidence="1">
    <location>
        <begin position="70"/>
        <end position="104"/>
    </location>
</feature>
<dbReference type="Gene3D" id="3.30.450.40">
    <property type="match status" value="1"/>
</dbReference>
<dbReference type="Proteomes" id="UP000181976">
    <property type="component" value="Unassembled WGS sequence"/>
</dbReference>
<gene>
    <name evidence="3" type="ORF">SAMN05444380_10960</name>
</gene>
<dbReference type="InterPro" id="IPR029016">
    <property type="entry name" value="GAF-like_dom_sf"/>
</dbReference>
<dbReference type="OrthoDB" id="1120896at2"/>
<keyword evidence="2" id="KW-0472">Membrane</keyword>
<reference evidence="3 4" key="1">
    <citation type="submission" date="2016-10" db="EMBL/GenBank/DDBJ databases">
        <authorList>
            <person name="de Groot N.N."/>
        </authorList>
    </citation>
    <scope>NUCLEOTIDE SEQUENCE [LARGE SCALE GENOMIC DNA]</scope>
    <source>
        <strain evidence="3 4">DSM 19012</strain>
    </source>
</reference>
<dbReference type="SUPFAM" id="SSF55781">
    <property type="entry name" value="GAF domain-like"/>
    <property type="match status" value="1"/>
</dbReference>
<keyword evidence="2" id="KW-1133">Transmembrane helix</keyword>
<keyword evidence="4" id="KW-1185">Reference proteome</keyword>
<dbReference type="eggNOG" id="COG2203">
    <property type="taxonomic scope" value="Bacteria"/>
</dbReference>
<proteinExistence type="predicted"/>
<protein>
    <submittedName>
        <fullName evidence="3">GAF domain-containing protein</fullName>
    </submittedName>
</protein>
<evidence type="ECO:0000313" key="3">
    <source>
        <dbReference type="EMBL" id="SFE29138.1"/>
    </source>
</evidence>
<feature type="transmembrane region" description="Helical" evidence="2">
    <location>
        <begin position="39"/>
        <end position="58"/>
    </location>
</feature>
<dbReference type="RefSeq" id="WP_029626455.1">
    <property type="nucleotide sequence ID" value="NZ_AFSL01000008.1"/>
</dbReference>
<evidence type="ECO:0000256" key="1">
    <source>
        <dbReference type="SAM" id="Coils"/>
    </source>
</evidence>
<keyword evidence="2" id="KW-0812">Transmembrane</keyword>
<evidence type="ECO:0000313" key="4">
    <source>
        <dbReference type="Proteomes" id="UP000181976"/>
    </source>
</evidence>
<evidence type="ECO:0000256" key="2">
    <source>
        <dbReference type="SAM" id="Phobius"/>
    </source>
</evidence>
<dbReference type="AlphaFoldDB" id="A0A1I1ZCT6"/>
<dbReference type="EMBL" id="FONA01000009">
    <property type="protein sequence ID" value="SFE29138.1"/>
    <property type="molecule type" value="Genomic_DNA"/>
</dbReference>
<accession>A0A1I1ZCT6</accession>
<keyword evidence="1" id="KW-0175">Coiled coil</keyword>
<name>A0A1I1ZCT6_9BACT</name>
<feature type="transmembrane region" description="Helical" evidence="2">
    <location>
        <begin position="14"/>
        <end position="33"/>
    </location>
</feature>
<dbReference type="STRING" id="385682.SAMN05444380_10960"/>
<sequence length="257" mass="30254">MIRHFFNNHNFQKWLFLFGGIAFTLSLFKNVFLSHYPGTSYYLVETLAFLFFLAAFYISDKNNQFVHLQLKKYKNKLEDERIKSEQKIRELENLIAEYARKDDEEKRFVSYQDKIIQKLVTDSRVQSDKHHFLFLLIEFFQGMAAIWYKKEEPDNQFNVEASFGLPEDFEPKPFVEGDGLNGQAVTDKKPLMVKDVPADYVSVETALGKSKNYFLYLLPILKEGECVGLIEIMTFKDCDAERHWPAIMEQLIKKNIL</sequence>
<organism evidence="3 4">
    <name type="scientific">Thermophagus xiamenensis</name>
    <dbReference type="NCBI Taxonomy" id="385682"/>
    <lineage>
        <taxon>Bacteria</taxon>
        <taxon>Pseudomonadati</taxon>
        <taxon>Bacteroidota</taxon>
        <taxon>Bacteroidia</taxon>
        <taxon>Marinilabiliales</taxon>
        <taxon>Marinilabiliaceae</taxon>
        <taxon>Thermophagus</taxon>
    </lineage>
</organism>